<feature type="compositionally biased region" description="Polar residues" evidence="4">
    <location>
        <begin position="654"/>
        <end position="667"/>
    </location>
</feature>
<accession>A0A409W695</accession>
<dbReference type="Pfam" id="PF04825">
    <property type="entry name" value="Rad21_Rec8_N"/>
    <property type="match status" value="1"/>
</dbReference>
<comment type="caution">
    <text evidence="7">The sequence shown here is derived from an EMBL/GenBank/DDBJ whole genome shotgun (WGS) entry which is preliminary data.</text>
</comment>
<dbReference type="GO" id="GO:1990414">
    <property type="term" value="P:replication-born double-strand break repair via sister chromatid exchange"/>
    <property type="evidence" value="ECO:0007669"/>
    <property type="project" value="TreeGrafter"/>
</dbReference>
<keyword evidence="8" id="KW-1185">Reference proteome</keyword>
<proteinExistence type="inferred from homology"/>
<keyword evidence="3" id="KW-0539">Nucleus</keyword>
<dbReference type="PANTHER" id="PTHR12585:SF69">
    <property type="entry name" value="FI11703P"/>
    <property type="match status" value="1"/>
</dbReference>
<evidence type="ECO:0000256" key="2">
    <source>
        <dbReference type="ARBA" id="ARBA00009870"/>
    </source>
</evidence>
<evidence type="ECO:0000256" key="4">
    <source>
        <dbReference type="SAM" id="MobiDB-lite"/>
    </source>
</evidence>
<protein>
    <recommendedName>
        <fullName evidence="9">Rad21/Rec8-like protein N-terminal domain-containing protein</fullName>
    </recommendedName>
</protein>
<evidence type="ECO:0000256" key="1">
    <source>
        <dbReference type="ARBA" id="ARBA00004123"/>
    </source>
</evidence>
<evidence type="ECO:0000313" key="7">
    <source>
        <dbReference type="EMBL" id="PPQ74031.1"/>
    </source>
</evidence>
<dbReference type="AlphaFoldDB" id="A0A409W695"/>
<feature type="compositionally biased region" description="Low complexity" evidence="4">
    <location>
        <begin position="281"/>
        <end position="293"/>
    </location>
</feature>
<comment type="subcellular location">
    <subcellularLocation>
        <location evidence="1">Nucleus</location>
    </subcellularLocation>
</comment>
<dbReference type="GO" id="GO:0030892">
    <property type="term" value="C:mitotic cohesin complex"/>
    <property type="evidence" value="ECO:0007669"/>
    <property type="project" value="TreeGrafter"/>
</dbReference>
<dbReference type="SUPFAM" id="SSF46785">
    <property type="entry name" value="Winged helix' DNA-binding domain"/>
    <property type="match status" value="1"/>
</dbReference>
<evidence type="ECO:0000259" key="5">
    <source>
        <dbReference type="Pfam" id="PF04824"/>
    </source>
</evidence>
<dbReference type="InterPro" id="IPR006910">
    <property type="entry name" value="Rad21_Rec8_N"/>
</dbReference>
<dbReference type="Proteomes" id="UP000284706">
    <property type="component" value="Unassembled WGS sequence"/>
</dbReference>
<dbReference type="PANTHER" id="PTHR12585">
    <property type="entry name" value="SCC1 / RAD21 FAMILY MEMBER"/>
    <property type="match status" value="1"/>
</dbReference>
<dbReference type="Gene3D" id="1.10.10.580">
    <property type="entry name" value="Structural maintenance of chromosome 1. Chain E"/>
    <property type="match status" value="1"/>
</dbReference>
<dbReference type="InterPro" id="IPR006909">
    <property type="entry name" value="Rad21/Rec8_C_eu"/>
</dbReference>
<evidence type="ECO:0000256" key="3">
    <source>
        <dbReference type="ARBA" id="ARBA00023242"/>
    </source>
</evidence>
<dbReference type="InterPro" id="IPR023093">
    <property type="entry name" value="ScpA-like_C"/>
</dbReference>
<dbReference type="InterPro" id="IPR039781">
    <property type="entry name" value="Rad21/Rec8-like"/>
</dbReference>
<dbReference type="GO" id="GO:0003682">
    <property type="term" value="F:chromatin binding"/>
    <property type="evidence" value="ECO:0007669"/>
    <property type="project" value="TreeGrafter"/>
</dbReference>
<organism evidence="7 8">
    <name type="scientific">Gymnopilus dilepis</name>
    <dbReference type="NCBI Taxonomy" id="231916"/>
    <lineage>
        <taxon>Eukaryota</taxon>
        <taxon>Fungi</taxon>
        <taxon>Dikarya</taxon>
        <taxon>Basidiomycota</taxon>
        <taxon>Agaricomycotina</taxon>
        <taxon>Agaricomycetes</taxon>
        <taxon>Agaricomycetidae</taxon>
        <taxon>Agaricales</taxon>
        <taxon>Agaricineae</taxon>
        <taxon>Hymenogastraceae</taxon>
        <taxon>Gymnopilus</taxon>
    </lineage>
</organism>
<dbReference type="GO" id="GO:0005634">
    <property type="term" value="C:nucleus"/>
    <property type="evidence" value="ECO:0007669"/>
    <property type="project" value="UniProtKB-SubCell"/>
</dbReference>
<feature type="region of interest" description="Disordered" evidence="4">
    <location>
        <begin position="646"/>
        <end position="667"/>
    </location>
</feature>
<feature type="region of interest" description="Disordered" evidence="4">
    <location>
        <begin position="266"/>
        <end position="326"/>
    </location>
</feature>
<dbReference type="GO" id="GO:0007064">
    <property type="term" value="P:mitotic sister chromatid cohesion"/>
    <property type="evidence" value="ECO:0007669"/>
    <property type="project" value="TreeGrafter"/>
</dbReference>
<name>A0A409W695_9AGAR</name>
<gene>
    <name evidence="7" type="ORF">CVT26_006934</name>
</gene>
<evidence type="ECO:0008006" key="9">
    <source>
        <dbReference type="Google" id="ProtNLM"/>
    </source>
</evidence>
<reference evidence="7 8" key="1">
    <citation type="journal article" date="2018" name="Evol. Lett.">
        <title>Horizontal gene cluster transfer increased hallucinogenic mushroom diversity.</title>
        <authorList>
            <person name="Reynolds H.T."/>
            <person name="Vijayakumar V."/>
            <person name="Gluck-Thaler E."/>
            <person name="Korotkin H.B."/>
            <person name="Matheny P.B."/>
            <person name="Slot J.C."/>
        </authorList>
    </citation>
    <scope>NUCLEOTIDE SEQUENCE [LARGE SCALE GENOMIC DNA]</scope>
    <source>
        <strain evidence="7 8">SRW20</strain>
    </source>
</reference>
<dbReference type="STRING" id="231916.A0A409W695"/>
<feature type="compositionally biased region" description="Basic and acidic residues" evidence="4">
    <location>
        <begin position="306"/>
        <end position="320"/>
    </location>
</feature>
<feature type="domain" description="Rad21/Rec8-like protein C-terminal eukaryotic" evidence="5">
    <location>
        <begin position="591"/>
        <end position="644"/>
    </location>
</feature>
<feature type="domain" description="Rad21/Rec8-like protein N-terminal" evidence="6">
    <location>
        <begin position="1"/>
        <end position="101"/>
    </location>
</feature>
<sequence length="667" mass="73328">MFYSETILSRRGPLGKVWLAAHMERKLSKSQTLQTDIEQSVEAIMGQEIEVMALRLSGQLLLGVVRIYSRKAKYLLDDCNEALLKIKMAFRPGVVDLTEDQLTVNKTAITLQTNGLGLDLLLPDVDWDMDFEDRPLQLHGHHHQAHIDDITLRTADDFQLGVNDPFDIGPSDGIGSQDFNDLDLGIHWGDEQNDKADLMSVNGSVGVGRKAQDFGSDIEPTFFGRHDHNLDLDILSQRSKSRDPSEQPFAQDIEIDPFPEVDLGDLGIGFDNLPDGAHAKSPSQARSSRASSPLTDLPETPPPIHEALHGDVADAPLRTEKPKRKLKDKKQIIDSVTELQNGMASRSGTNANPLNVDTASITSSQQFLPRSSTVMKLLAIHDDPVSYFLPTEAKAQGTFIASGPPGLTPELAELFFRPISSTAIQKRKAASSEGSPSKRIRRDELELPRRLSSVVPGEDVNDIVDQSMMDIDSGFNFADQSGTALDDFQLDVLEVGQDLDQHREKSVITDRSRLSSVAPEGLNGESFHLDASCPIAMFDVSQASNNQIVDAEQDTADIQDNDKQGYSKNTGKALSLIRKELQPAFSGKEQEPKAISFQQLANKASRRAAASFFFELLVLSTRDCIKVSQEAPFADIEVQAKPRLWEHQPHGHAETQSASAEVTSADI</sequence>
<dbReference type="OrthoDB" id="10071381at2759"/>
<evidence type="ECO:0000259" key="6">
    <source>
        <dbReference type="Pfam" id="PF04825"/>
    </source>
</evidence>
<dbReference type="InterPro" id="IPR036390">
    <property type="entry name" value="WH_DNA-bd_sf"/>
</dbReference>
<dbReference type="Pfam" id="PF04824">
    <property type="entry name" value="Rad21_Rec8"/>
    <property type="match status" value="1"/>
</dbReference>
<comment type="similarity">
    <text evidence="2">Belongs to the rad21 family.</text>
</comment>
<dbReference type="InParanoid" id="A0A409W695"/>
<dbReference type="EMBL" id="NHYE01005368">
    <property type="protein sequence ID" value="PPQ74031.1"/>
    <property type="molecule type" value="Genomic_DNA"/>
</dbReference>
<dbReference type="FunCoup" id="A0A409W695">
    <property type="interactions" value="265"/>
</dbReference>
<evidence type="ECO:0000313" key="8">
    <source>
        <dbReference type="Proteomes" id="UP000284706"/>
    </source>
</evidence>